<evidence type="ECO:0000313" key="2">
    <source>
        <dbReference type="RefSeq" id="XP_016476901.1"/>
    </source>
</evidence>
<dbReference type="CDD" id="cd09272">
    <property type="entry name" value="RNase_HI_RT_Ty1"/>
    <property type="match status" value="1"/>
</dbReference>
<gene>
    <name evidence="2" type="primary">LOC107798428</name>
</gene>
<dbReference type="KEGG" id="nta:107798428"/>
<dbReference type="PANTHER" id="PTHR11439">
    <property type="entry name" value="GAG-POL-RELATED RETROTRANSPOSON"/>
    <property type="match status" value="1"/>
</dbReference>
<dbReference type="InterPro" id="IPR043502">
    <property type="entry name" value="DNA/RNA_pol_sf"/>
</dbReference>
<sequence length="408" mass="46680">MTTVRALIATAVKKGWFLRGDLHEEVYMEVPPGLEVTKEGLVCKLNKSLYGLKQASRPWYAKLSEALFSRGYTHSMLDYLLFHKKEGTNAVYVDDIVVTGTDVVELERLKSFLHDSFRIKDLGKLHYFLGMEVLYKADGVVISQRKFTLDLLKEYDCLSQSDFSSPLDPTVKLKAKEGIPLQDPTYYRKLVGKLNFLTNTRLDIAYGVQHLSQFIQDTREPHLKAPFHLLRYLRTDPTLGIFFFKDEDYTIRAYCDSDWASCPDSRKSVSGYIVLLGHSPVSWKSKKQETVSLSSAEAEYMSLRNVVGELVWLSRLFEELTVPFLHPIDVYCDSQSAFHIARNSVFHERTKHIEVDCHFGWDKLQESLISLHHITTSAQLADILTKALTGIKHSAILHKLYVLHSLPT</sequence>
<dbReference type="SUPFAM" id="SSF56672">
    <property type="entry name" value="DNA/RNA polymerases"/>
    <property type="match status" value="1"/>
</dbReference>
<proteinExistence type="predicted"/>
<dbReference type="STRING" id="4097.A0A1S4AJS5"/>
<feature type="domain" description="Reverse transcriptase Ty1/copia-type" evidence="1">
    <location>
        <begin position="16"/>
        <end position="158"/>
    </location>
</feature>
<protein>
    <submittedName>
        <fullName evidence="2">Uncharacterized mitochondrial protein AtMg00810-like</fullName>
    </submittedName>
</protein>
<accession>A0A1S4AJS5</accession>
<evidence type="ECO:0000259" key="1">
    <source>
        <dbReference type="Pfam" id="PF07727"/>
    </source>
</evidence>
<dbReference type="PANTHER" id="PTHR11439:SF469">
    <property type="entry name" value="REVERSE TRANSCRIPTASE TY1_COPIA-TYPE DOMAIN-CONTAINING PROTEIN"/>
    <property type="match status" value="1"/>
</dbReference>
<dbReference type="Pfam" id="PF07727">
    <property type="entry name" value="RVT_2"/>
    <property type="match status" value="1"/>
</dbReference>
<name>A0A1S4AJS5_TOBAC</name>
<dbReference type="PaxDb" id="4097-A0A1S4AJS5"/>
<reference evidence="2" key="1">
    <citation type="submission" date="2025-08" db="UniProtKB">
        <authorList>
            <consortium name="RefSeq"/>
        </authorList>
    </citation>
    <scope>IDENTIFICATION</scope>
</reference>
<dbReference type="InterPro" id="IPR013103">
    <property type="entry name" value="RVT_2"/>
</dbReference>
<organism evidence="2">
    <name type="scientific">Nicotiana tabacum</name>
    <name type="common">Common tobacco</name>
    <dbReference type="NCBI Taxonomy" id="4097"/>
    <lineage>
        <taxon>Eukaryota</taxon>
        <taxon>Viridiplantae</taxon>
        <taxon>Streptophyta</taxon>
        <taxon>Embryophyta</taxon>
        <taxon>Tracheophyta</taxon>
        <taxon>Spermatophyta</taxon>
        <taxon>Magnoliopsida</taxon>
        <taxon>eudicotyledons</taxon>
        <taxon>Gunneridae</taxon>
        <taxon>Pentapetalae</taxon>
        <taxon>asterids</taxon>
        <taxon>lamiids</taxon>
        <taxon>Solanales</taxon>
        <taxon>Solanaceae</taxon>
        <taxon>Nicotianoideae</taxon>
        <taxon>Nicotianeae</taxon>
        <taxon>Nicotiana</taxon>
    </lineage>
</organism>
<dbReference type="AlphaFoldDB" id="A0A1S4AJS5"/>
<dbReference type="OrthoDB" id="414945at2759"/>
<dbReference type="RefSeq" id="XP_016476901.1">
    <property type="nucleotide sequence ID" value="XM_016621415.1"/>
</dbReference>